<organism evidence="1 2">
    <name type="scientific">Novipirellula galeiformis</name>
    <dbReference type="NCBI Taxonomy" id="2528004"/>
    <lineage>
        <taxon>Bacteria</taxon>
        <taxon>Pseudomonadati</taxon>
        <taxon>Planctomycetota</taxon>
        <taxon>Planctomycetia</taxon>
        <taxon>Pirellulales</taxon>
        <taxon>Pirellulaceae</taxon>
        <taxon>Novipirellula</taxon>
    </lineage>
</organism>
<dbReference type="AlphaFoldDB" id="A0A5C6CEQ1"/>
<comment type="caution">
    <text evidence="1">The sequence shown here is derived from an EMBL/GenBank/DDBJ whole genome shotgun (WGS) entry which is preliminary data.</text>
</comment>
<accession>A0A5C6CEQ1</accession>
<dbReference type="RefSeq" id="WP_146595657.1">
    <property type="nucleotide sequence ID" value="NZ_SJPT01000005.1"/>
</dbReference>
<sequence length="307" mass="35312">MKPRLYGFKIDGPNWMTVPEFCKSLAAFNNRRFKHGGKYRRAFVRQHKKEWLVTFVTESEPRDQIIEQDDHEVHDHQPSVLYRKESSENLPKTREVTCLLFCERRKTGVVATYRGGFSVLAICGWIAKEYRSQVSSRRDDLENLQPEKQRKKFRKEHSLKNAVSAGPITKSTALAAELNHIREFLSIEAYVPEQPADPGDVLRPLSNHVRVHVAFNAKARQNKKKSRLSILNFIKNKSVSKGTVVGLDEEGIEQRIHIDEERAFALGSIEYDTLVDEEHLNQNPPADAKVFEKLREFMTKNPGLFGA</sequence>
<dbReference type="EMBL" id="SJPT01000005">
    <property type="protein sequence ID" value="TWU22495.1"/>
    <property type="molecule type" value="Genomic_DNA"/>
</dbReference>
<keyword evidence="2" id="KW-1185">Reference proteome</keyword>
<reference evidence="1 2" key="1">
    <citation type="submission" date="2019-02" db="EMBL/GenBank/DDBJ databases">
        <title>Deep-cultivation of Planctomycetes and their phenomic and genomic characterization uncovers novel biology.</title>
        <authorList>
            <person name="Wiegand S."/>
            <person name="Jogler M."/>
            <person name="Boedeker C."/>
            <person name="Pinto D."/>
            <person name="Vollmers J."/>
            <person name="Rivas-Marin E."/>
            <person name="Kohn T."/>
            <person name="Peeters S.H."/>
            <person name="Heuer A."/>
            <person name="Rast P."/>
            <person name="Oberbeckmann S."/>
            <person name="Bunk B."/>
            <person name="Jeske O."/>
            <person name="Meyerdierks A."/>
            <person name="Storesund J.E."/>
            <person name="Kallscheuer N."/>
            <person name="Luecker S."/>
            <person name="Lage O.M."/>
            <person name="Pohl T."/>
            <person name="Merkel B.J."/>
            <person name="Hornburger P."/>
            <person name="Mueller R.-W."/>
            <person name="Bruemmer F."/>
            <person name="Labrenz M."/>
            <person name="Spormann A.M."/>
            <person name="Op Den Camp H."/>
            <person name="Overmann J."/>
            <person name="Amann R."/>
            <person name="Jetten M.S.M."/>
            <person name="Mascher T."/>
            <person name="Medema M.H."/>
            <person name="Devos D.P."/>
            <person name="Kaster A.-K."/>
            <person name="Ovreas L."/>
            <person name="Rohde M."/>
            <person name="Galperin M.Y."/>
            <person name="Jogler C."/>
        </authorList>
    </citation>
    <scope>NUCLEOTIDE SEQUENCE [LARGE SCALE GENOMIC DNA]</scope>
    <source>
        <strain evidence="1 2">Pla52o</strain>
    </source>
</reference>
<proteinExistence type="predicted"/>
<name>A0A5C6CEQ1_9BACT</name>
<dbReference type="Proteomes" id="UP000316304">
    <property type="component" value="Unassembled WGS sequence"/>
</dbReference>
<gene>
    <name evidence="1" type="ORF">Pla52o_35520</name>
</gene>
<evidence type="ECO:0000313" key="2">
    <source>
        <dbReference type="Proteomes" id="UP000316304"/>
    </source>
</evidence>
<evidence type="ECO:0000313" key="1">
    <source>
        <dbReference type="EMBL" id="TWU22495.1"/>
    </source>
</evidence>
<protein>
    <submittedName>
        <fullName evidence="1">Uncharacterized protein</fullName>
    </submittedName>
</protein>